<organism evidence="1 2">
    <name type="scientific">Paenibacillus hexagrammi</name>
    <dbReference type="NCBI Taxonomy" id="2908839"/>
    <lineage>
        <taxon>Bacteria</taxon>
        <taxon>Bacillati</taxon>
        <taxon>Bacillota</taxon>
        <taxon>Bacilli</taxon>
        <taxon>Bacillales</taxon>
        <taxon>Paenibacillaceae</taxon>
        <taxon>Paenibacillus</taxon>
    </lineage>
</organism>
<name>A0ABY3SIT3_9BACL</name>
<gene>
    <name evidence="1" type="ORF">L0M14_29855</name>
</gene>
<protein>
    <recommendedName>
        <fullName evidence="3">Copper amine oxidase-like N-terminal domain-containing protein</fullName>
    </recommendedName>
</protein>
<accession>A0ABY3SIT3</accession>
<dbReference type="EMBL" id="CP090978">
    <property type="protein sequence ID" value="UJF33634.1"/>
    <property type="molecule type" value="Genomic_DNA"/>
</dbReference>
<reference evidence="1 2" key="1">
    <citation type="journal article" date="2024" name="Int. J. Syst. Evol. Microbiol.">
        <title>Paenibacillus hexagrammi sp. nov., a novel bacterium isolated from the gut content of Hexagrammos agrammus.</title>
        <authorList>
            <person name="Jung H.K."/>
            <person name="Kim D.G."/>
            <person name="Zin H."/>
            <person name="Park J."/>
            <person name="Jung H."/>
            <person name="Kim Y.O."/>
            <person name="Kong H.J."/>
            <person name="Kim J.W."/>
            <person name="Kim Y.S."/>
        </authorList>
    </citation>
    <scope>NUCLEOTIDE SEQUENCE [LARGE SCALE GENOMIC DNA]</scope>
    <source>
        <strain evidence="1 2">YPD9-1</strain>
    </source>
</reference>
<sequence>MLMVKVSHLRRSRKIQWMVIVLLLLASMSLCEKDARAADPGVHVRVNIPDFPVTVDGIQVDSRTLEYPLLVYKDITYFPMTWNVGQGMGIRLSWSEEGGLTLSPFSGTKTKLDMETGGHFSANESYTASIANFPVTVETESIDNRAQTYPLLVFQDITYFPMTWHFAVDSFGWKTTWDDNNGFAIRTSQMPHLENVVYDDETSIYVTSSFQATNGMFRIAKDLTGDPVWLSKEEEDAIWQKMQDSEASLSLQPASDRDVQIDNNLITFEGVTLLSLQPTLDKMKEYYDNNPDEERQDRARVSARIYPLDDGNTLVSLRIYSYLHIPAPYTPHEDSLYFVANGKAEKLESFDQSIQSVKKTDSGNWVWSWSPEYMAARNGNARGEILWLGSDGNIRLWNDVLNVQFLAALDVEGDDMLALAYNLYGDGATSRPQGYFRLHQDGTYEKVKETAFDMNHPPSIPYTTKEHQLFVIDGNSVSNVLSGESRTWWDYELWEAAGRPPM</sequence>
<evidence type="ECO:0000313" key="2">
    <source>
        <dbReference type="Proteomes" id="UP001649230"/>
    </source>
</evidence>
<dbReference type="RefSeq" id="WP_235120018.1">
    <property type="nucleotide sequence ID" value="NZ_CP090978.1"/>
</dbReference>
<evidence type="ECO:0000313" key="1">
    <source>
        <dbReference type="EMBL" id="UJF33634.1"/>
    </source>
</evidence>
<dbReference type="Proteomes" id="UP001649230">
    <property type="component" value="Chromosome"/>
</dbReference>
<evidence type="ECO:0008006" key="3">
    <source>
        <dbReference type="Google" id="ProtNLM"/>
    </source>
</evidence>
<proteinExistence type="predicted"/>
<keyword evidence="2" id="KW-1185">Reference proteome</keyword>